<comment type="caution">
    <text evidence="1">The sequence shown here is derived from an EMBL/GenBank/DDBJ whole genome shotgun (WGS) entry which is preliminary data.</text>
</comment>
<name>A0A371HYU0_MUCPR</name>
<dbReference type="AlphaFoldDB" id="A0A371HYU0"/>
<sequence length="81" mass="9648">MVFCYNQALPNNLTTFINIMMLTEPLTLMSHINFWSLFPLIITHELAQDHIRQLMFQQKPLFKLHFCSHKGKLKVVNIYQL</sequence>
<organism evidence="1 2">
    <name type="scientific">Mucuna pruriens</name>
    <name type="common">Velvet bean</name>
    <name type="synonym">Dolichos pruriens</name>
    <dbReference type="NCBI Taxonomy" id="157652"/>
    <lineage>
        <taxon>Eukaryota</taxon>
        <taxon>Viridiplantae</taxon>
        <taxon>Streptophyta</taxon>
        <taxon>Embryophyta</taxon>
        <taxon>Tracheophyta</taxon>
        <taxon>Spermatophyta</taxon>
        <taxon>Magnoliopsida</taxon>
        <taxon>eudicotyledons</taxon>
        <taxon>Gunneridae</taxon>
        <taxon>Pentapetalae</taxon>
        <taxon>rosids</taxon>
        <taxon>fabids</taxon>
        <taxon>Fabales</taxon>
        <taxon>Fabaceae</taxon>
        <taxon>Papilionoideae</taxon>
        <taxon>50 kb inversion clade</taxon>
        <taxon>NPAAA clade</taxon>
        <taxon>indigoferoid/millettioid clade</taxon>
        <taxon>Phaseoleae</taxon>
        <taxon>Mucuna</taxon>
    </lineage>
</organism>
<reference evidence="1" key="1">
    <citation type="submission" date="2018-05" db="EMBL/GenBank/DDBJ databases">
        <title>Draft genome of Mucuna pruriens seed.</title>
        <authorList>
            <person name="Nnadi N.E."/>
            <person name="Vos R."/>
            <person name="Hasami M.H."/>
            <person name="Devisetty U.K."/>
            <person name="Aguiy J.C."/>
        </authorList>
    </citation>
    <scope>NUCLEOTIDE SEQUENCE [LARGE SCALE GENOMIC DNA]</scope>
    <source>
        <strain evidence="1">JCA_2017</strain>
    </source>
</reference>
<keyword evidence="2" id="KW-1185">Reference proteome</keyword>
<protein>
    <submittedName>
        <fullName evidence="1">Uncharacterized protein</fullName>
    </submittedName>
</protein>
<accession>A0A371HYU0</accession>
<dbReference type="EMBL" id="QJKJ01001366">
    <property type="protein sequence ID" value="RDY07977.1"/>
    <property type="molecule type" value="Genomic_DNA"/>
</dbReference>
<evidence type="ECO:0000313" key="2">
    <source>
        <dbReference type="Proteomes" id="UP000257109"/>
    </source>
</evidence>
<feature type="non-terminal residue" evidence="1">
    <location>
        <position position="1"/>
    </location>
</feature>
<dbReference type="Proteomes" id="UP000257109">
    <property type="component" value="Unassembled WGS sequence"/>
</dbReference>
<proteinExistence type="predicted"/>
<evidence type="ECO:0000313" key="1">
    <source>
        <dbReference type="EMBL" id="RDY07977.1"/>
    </source>
</evidence>
<gene>
    <name evidence="1" type="ORF">CR513_07849</name>
</gene>